<keyword evidence="7 9" id="KW-0472">Membrane</keyword>
<proteinExistence type="inferred from homology"/>
<sequence length="407" mass="43655">MTETPAHPEPSESEPERNGRRTGRLLRRLKRGAMATVEGPRGSAEEVTEPPPVPTSDDSDRGFSLARMSPFAIGFFGTLGAVVAYALMMMLGEVQTLLVLVVVSLYLALGLNPLVELLNRQGLRRGIGVLVVAVLSLGVLVLIGSAVLPVFTEQVTTLATNAPSLLQGLRENHQISELDQRFGIIDKITTFLSGENLVNNVLGGLLGAGRVVANAVFSIVVTLVLTLYFLASLPSIKDTIYRLAPASRRPRVRYLADEMFRRIGGYLSGMFVVVLCSGTCSFIFMNIIGLGKYALALAVMTALFAFIPLIGTNISMVLVALVALSVLGPIQALITVAYYLLYQQLEAYIIQPRVMRRSVDVPGPVVIVVALAGGALFGIVGALIAIPTAAALLLLYREVLIPRLDRS</sequence>
<evidence type="ECO:0000256" key="9">
    <source>
        <dbReference type="SAM" id="Phobius"/>
    </source>
</evidence>
<evidence type="ECO:0000256" key="1">
    <source>
        <dbReference type="ARBA" id="ARBA00004651"/>
    </source>
</evidence>
<feature type="transmembrane region" description="Helical" evidence="9">
    <location>
        <begin position="263"/>
        <end position="287"/>
    </location>
</feature>
<feature type="transmembrane region" description="Helical" evidence="9">
    <location>
        <begin position="317"/>
        <end position="341"/>
    </location>
</feature>
<gene>
    <name evidence="10" type="ORF">CGZ94_06965</name>
</gene>
<evidence type="ECO:0000256" key="8">
    <source>
        <dbReference type="SAM" id="MobiDB-lite"/>
    </source>
</evidence>
<evidence type="ECO:0000256" key="7">
    <source>
        <dbReference type="ARBA" id="ARBA00023136"/>
    </source>
</evidence>
<evidence type="ECO:0000256" key="5">
    <source>
        <dbReference type="ARBA" id="ARBA00022692"/>
    </source>
</evidence>
<feature type="compositionally biased region" description="Basic residues" evidence="8">
    <location>
        <begin position="20"/>
        <end position="31"/>
    </location>
</feature>
<evidence type="ECO:0000256" key="3">
    <source>
        <dbReference type="ARBA" id="ARBA00022448"/>
    </source>
</evidence>
<evidence type="ECO:0000313" key="11">
    <source>
        <dbReference type="Proteomes" id="UP000215896"/>
    </source>
</evidence>
<keyword evidence="4" id="KW-1003">Cell membrane</keyword>
<keyword evidence="3" id="KW-0813">Transport</keyword>
<evidence type="ECO:0000256" key="2">
    <source>
        <dbReference type="ARBA" id="ARBA00009773"/>
    </source>
</evidence>
<evidence type="ECO:0000256" key="4">
    <source>
        <dbReference type="ARBA" id="ARBA00022475"/>
    </source>
</evidence>
<feature type="transmembrane region" description="Helical" evidence="9">
    <location>
        <begin position="211"/>
        <end position="231"/>
    </location>
</feature>
<dbReference type="OrthoDB" id="4016357at2"/>
<protein>
    <submittedName>
        <fullName evidence="10">AI-2E family transporter</fullName>
    </submittedName>
</protein>
<feature type="region of interest" description="Disordered" evidence="8">
    <location>
        <begin position="1"/>
        <end position="60"/>
    </location>
</feature>
<evidence type="ECO:0000313" key="10">
    <source>
        <dbReference type="EMBL" id="OYO14350.1"/>
    </source>
</evidence>
<accession>A0A255GET3</accession>
<keyword evidence="11" id="KW-1185">Reference proteome</keyword>
<feature type="transmembrane region" description="Helical" evidence="9">
    <location>
        <begin position="97"/>
        <end position="115"/>
    </location>
</feature>
<organism evidence="10 11">
    <name type="scientific">Enemella evansiae</name>
    <dbReference type="NCBI Taxonomy" id="2016499"/>
    <lineage>
        <taxon>Bacteria</taxon>
        <taxon>Bacillati</taxon>
        <taxon>Actinomycetota</taxon>
        <taxon>Actinomycetes</taxon>
        <taxon>Propionibacteriales</taxon>
        <taxon>Propionibacteriaceae</taxon>
        <taxon>Enemella</taxon>
    </lineage>
</organism>
<dbReference type="GO" id="GO:0055085">
    <property type="term" value="P:transmembrane transport"/>
    <property type="evidence" value="ECO:0007669"/>
    <property type="project" value="TreeGrafter"/>
</dbReference>
<dbReference type="EMBL" id="NMVO01000012">
    <property type="protein sequence ID" value="OYO14350.1"/>
    <property type="molecule type" value="Genomic_DNA"/>
</dbReference>
<name>A0A255GET3_9ACTN</name>
<feature type="transmembrane region" description="Helical" evidence="9">
    <location>
        <begin position="71"/>
        <end position="91"/>
    </location>
</feature>
<feature type="transmembrane region" description="Helical" evidence="9">
    <location>
        <begin position="365"/>
        <end position="396"/>
    </location>
</feature>
<comment type="subcellular location">
    <subcellularLocation>
        <location evidence="1">Cell membrane</location>
        <topology evidence="1">Multi-pass membrane protein</topology>
    </subcellularLocation>
</comment>
<keyword evidence="5 9" id="KW-0812">Transmembrane</keyword>
<comment type="similarity">
    <text evidence="2">Belongs to the autoinducer-2 exporter (AI-2E) (TC 2.A.86) family.</text>
</comment>
<feature type="transmembrane region" description="Helical" evidence="9">
    <location>
        <begin position="127"/>
        <end position="151"/>
    </location>
</feature>
<dbReference type="AlphaFoldDB" id="A0A255GET3"/>
<keyword evidence="6 9" id="KW-1133">Transmembrane helix</keyword>
<dbReference type="Pfam" id="PF01594">
    <property type="entry name" value="AI-2E_transport"/>
    <property type="match status" value="1"/>
</dbReference>
<dbReference type="PANTHER" id="PTHR21716">
    <property type="entry name" value="TRANSMEMBRANE PROTEIN"/>
    <property type="match status" value="1"/>
</dbReference>
<reference evidence="10 11" key="1">
    <citation type="submission" date="2017-07" db="EMBL/GenBank/DDBJ databases">
        <title>Draft whole genome sequences of clinical Proprionibacteriaceae strains.</title>
        <authorList>
            <person name="Bernier A.-M."/>
            <person name="Bernard K."/>
            <person name="Domingo M.-C."/>
        </authorList>
    </citation>
    <scope>NUCLEOTIDE SEQUENCE [LARGE SCALE GENOMIC DNA]</scope>
    <source>
        <strain evidence="10 11">NML 030167</strain>
    </source>
</reference>
<comment type="caution">
    <text evidence="10">The sequence shown here is derived from an EMBL/GenBank/DDBJ whole genome shotgun (WGS) entry which is preliminary data.</text>
</comment>
<feature type="transmembrane region" description="Helical" evidence="9">
    <location>
        <begin position="293"/>
        <end position="310"/>
    </location>
</feature>
<dbReference type="InterPro" id="IPR002549">
    <property type="entry name" value="AI-2E-like"/>
</dbReference>
<dbReference type="Proteomes" id="UP000215896">
    <property type="component" value="Unassembled WGS sequence"/>
</dbReference>
<dbReference type="RefSeq" id="WP_094355354.1">
    <property type="nucleotide sequence ID" value="NZ_NMVK01000002.1"/>
</dbReference>
<dbReference type="PANTHER" id="PTHR21716:SF53">
    <property type="entry name" value="PERMEASE PERM-RELATED"/>
    <property type="match status" value="1"/>
</dbReference>
<dbReference type="GO" id="GO:0005886">
    <property type="term" value="C:plasma membrane"/>
    <property type="evidence" value="ECO:0007669"/>
    <property type="project" value="UniProtKB-SubCell"/>
</dbReference>
<evidence type="ECO:0000256" key="6">
    <source>
        <dbReference type="ARBA" id="ARBA00022989"/>
    </source>
</evidence>